<keyword evidence="1" id="KW-0564">Palmitate</keyword>
<dbReference type="AlphaFoldDB" id="A0AA91EEA3"/>
<comment type="function">
    <text evidence="1">Regulator of peptidoglycan synthesis that is essential for the function of penicillin-binding protein 1B (PBP1b).</text>
</comment>
<dbReference type="HAMAP" id="MF_01889">
    <property type="entry name" value="LpoB"/>
    <property type="match status" value="1"/>
</dbReference>
<dbReference type="Proteomes" id="UP000078431">
    <property type="component" value="Unassembled WGS sequence"/>
</dbReference>
<evidence type="ECO:0000256" key="1">
    <source>
        <dbReference type="HAMAP-Rule" id="MF_01889"/>
    </source>
</evidence>
<keyword evidence="1" id="KW-0998">Cell outer membrane</keyword>
<dbReference type="GO" id="GO:0030234">
    <property type="term" value="F:enzyme regulator activity"/>
    <property type="evidence" value="ECO:0007669"/>
    <property type="project" value="UniProtKB-UniRule"/>
</dbReference>
<evidence type="ECO:0000256" key="2">
    <source>
        <dbReference type="NCBIfam" id="TIGR02722"/>
    </source>
</evidence>
<name>A0AA91EEA3_9GAMM</name>
<dbReference type="GO" id="GO:0009252">
    <property type="term" value="P:peptidoglycan biosynthetic process"/>
    <property type="evidence" value="ECO:0007669"/>
    <property type="project" value="UniProtKB-UniRule"/>
</dbReference>
<gene>
    <name evidence="1" type="primary">lpoB</name>
    <name evidence="5" type="ORF">M993_03345</name>
</gene>
<comment type="similarity">
    <text evidence="1">Belongs to the LpoB family.</text>
</comment>
<dbReference type="PANTHER" id="PTHR40593:SF1">
    <property type="entry name" value="PENICILLIN-BINDING PROTEIN ACTIVATOR LPOB"/>
    <property type="match status" value="1"/>
</dbReference>
<dbReference type="PANTHER" id="PTHR40593">
    <property type="entry name" value="PENICILLIN-BINDING PROTEIN ACTIVATOR LPOB"/>
    <property type="match status" value="1"/>
</dbReference>
<evidence type="ECO:0000313" key="5">
    <source>
        <dbReference type="EMBL" id="OAT57604.1"/>
    </source>
</evidence>
<keyword evidence="1" id="KW-0472">Membrane</keyword>
<sequence length="200" mass="21292">MMKKLLGVTFAAMVLAGCQTITHQGSETTTEPEKPTQTQPPVTVPTTPPEQPPVTTVPTPPKVQSFNWNASLTPLINQMLRSPDVTAGSVLLVDNVQNQTNGSLQVANATTELKKALQQGNKFTLVPANQVTSAKQSLGLSAEDSLGSRRKAIGLARIVNAQYVLYSTVEGDVQSPKVAMQLMLVQTGEIIWSGNGAVTR</sequence>
<comment type="caution">
    <text evidence="5">The sequence shown here is derived from an EMBL/GenBank/DDBJ whole genome shotgun (WGS) entry which is preliminary data.</text>
</comment>
<evidence type="ECO:0000313" key="6">
    <source>
        <dbReference type="Proteomes" id="UP000078431"/>
    </source>
</evidence>
<keyword evidence="1 4" id="KW-0732">Signal</keyword>
<comment type="subcellular location">
    <subcellularLocation>
        <location evidence="1">Cell outer membrane</location>
        <topology evidence="1">Lipid-anchor</topology>
        <orientation evidence="1">Periplasmic side</orientation>
    </subcellularLocation>
</comment>
<dbReference type="EMBL" id="LXEX01000054">
    <property type="protein sequence ID" value="OAT57604.1"/>
    <property type="molecule type" value="Genomic_DNA"/>
</dbReference>
<dbReference type="PROSITE" id="PS51257">
    <property type="entry name" value="PROKAR_LIPOPROTEIN"/>
    <property type="match status" value="1"/>
</dbReference>
<comment type="subunit">
    <text evidence="1">Interacts with PBP1b.</text>
</comment>
<evidence type="ECO:0000256" key="4">
    <source>
        <dbReference type="SAM" id="SignalP"/>
    </source>
</evidence>
<dbReference type="NCBIfam" id="TIGR02722">
    <property type="entry name" value="lp"/>
    <property type="match status" value="1"/>
</dbReference>
<keyword evidence="6" id="KW-1185">Reference proteome</keyword>
<dbReference type="GO" id="GO:0031241">
    <property type="term" value="C:periplasmic side of cell outer membrane"/>
    <property type="evidence" value="ECO:0007669"/>
    <property type="project" value="UniProtKB-UniRule"/>
</dbReference>
<dbReference type="InterPro" id="IPR014094">
    <property type="entry name" value="LpoB"/>
</dbReference>
<feature type="compositionally biased region" description="Pro residues" evidence="3">
    <location>
        <begin position="42"/>
        <end position="52"/>
    </location>
</feature>
<feature type="region of interest" description="Disordered" evidence="3">
    <location>
        <begin position="24"/>
        <end position="62"/>
    </location>
</feature>
<feature type="signal peptide" evidence="4">
    <location>
        <begin position="1"/>
        <end position="23"/>
    </location>
</feature>
<reference evidence="5 6" key="1">
    <citation type="submission" date="2016-04" db="EMBL/GenBank/DDBJ databases">
        <title>ATOL: Assembling a taxonomically balanced genome-scale reconstruction of the evolutionary history of the Enterobacteriaceae.</title>
        <authorList>
            <person name="Plunkett G.III."/>
            <person name="Neeno-Eckwall E.C."/>
            <person name="Glasner J.D."/>
            <person name="Perna N.T."/>
        </authorList>
    </citation>
    <scope>NUCLEOTIDE SEQUENCE [LARGE SCALE GENOMIC DNA]</scope>
    <source>
        <strain evidence="5 6">ATCC 12841</strain>
    </source>
</reference>
<feature type="chain" id="PRO_5041725871" description="Penicillin-binding protein activator LpoB" evidence="4">
    <location>
        <begin position="24"/>
        <end position="200"/>
    </location>
</feature>
<keyword evidence="1" id="KW-0133">Cell shape</keyword>
<keyword evidence="1 5" id="KW-0449">Lipoprotein</keyword>
<dbReference type="Pfam" id="PF13036">
    <property type="entry name" value="LpoB"/>
    <property type="match status" value="1"/>
</dbReference>
<evidence type="ECO:0000256" key="3">
    <source>
        <dbReference type="SAM" id="MobiDB-lite"/>
    </source>
</evidence>
<organism evidence="5 6">
    <name type="scientific">Obesumbacterium proteus ATCC 12841</name>
    <dbReference type="NCBI Taxonomy" id="1354268"/>
    <lineage>
        <taxon>Bacteria</taxon>
        <taxon>Pseudomonadati</taxon>
        <taxon>Pseudomonadota</taxon>
        <taxon>Gammaproteobacteria</taxon>
        <taxon>Enterobacterales</taxon>
        <taxon>Hafniaceae</taxon>
        <taxon>Obesumbacterium</taxon>
    </lineage>
</organism>
<dbReference type="Gene3D" id="3.40.50.10610">
    <property type="entry name" value="ABC-type transport auxiliary lipoprotein component"/>
    <property type="match status" value="1"/>
</dbReference>
<keyword evidence="1" id="KW-0573">Peptidoglycan synthesis</keyword>
<dbReference type="GO" id="GO:0008360">
    <property type="term" value="P:regulation of cell shape"/>
    <property type="evidence" value="ECO:0007669"/>
    <property type="project" value="UniProtKB-KW"/>
</dbReference>
<proteinExistence type="inferred from homology"/>
<protein>
    <recommendedName>
        <fullName evidence="1 2">Penicillin-binding protein activator LpoB</fullName>
        <shortName evidence="1">PBP activator LpoB</shortName>
    </recommendedName>
</protein>
<accession>A0AA91EEA3</accession>